<dbReference type="RefSeq" id="WP_278330634.1">
    <property type="nucleotide sequence ID" value="NZ_LWAE01000003.1"/>
</dbReference>
<dbReference type="PATRIC" id="fig|1121326.3.peg.3031"/>
<name>A0A161WWA3_9CLOT</name>
<keyword evidence="2" id="KW-1185">Reference proteome</keyword>
<protein>
    <submittedName>
        <fullName evidence="1">Uncharacterized protein</fullName>
    </submittedName>
</protein>
<dbReference type="AlphaFoldDB" id="A0A161WWA3"/>
<gene>
    <name evidence="1" type="ORF">CLMAG_30060</name>
</gene>
<sequence length="41" mass="4619">MVIDQGIKIVADKSFSFFFTSALITHKDGIMGPRFKLTTKE</sequence>
<reference evidence="1 2" key="1">
    <citation type="submission" date="2016-04" db="EMBL/GenBank/DDBJ databases">
        <title>Genome sequence of Clostridium magnum DSM 2767.</title>
        <authorList>
            <person name="Poehlein A."/>
            <person name="Uhlig R."/>
            <person name="Fischer R."/>
            <person name="Bahl H."/>
            <person name="Daniel R."/>
        </authorList>
    </citation>
    <scope>NUCLEOTIDE SEQUENCE [LARGE SCALE GENOMIC DNA]</scope>
    <source>
        <strain evidence="1 2">DSM 2767</strain>
    </source>
</reference>
<evidence type="ECO:0000313" key="1">
    <source>
        <dbReference type="EMBL" id="KZL91248.1"/>
    </source>
</evidence>
<proteinExistence type="predicted"/>
<evidence type="ECO:0000313" key="2">
    <source>
        <dbReference type="Proteomes" id="UP000076603"/>
    </source>
</evidence>
<organism evidence="1 2">
    <name type="scientific">Clostridium magnum DSM 2767</name>
    <dbReference type="NCBI Taxonomy" id="1121326"/>
    <lineage>
        <taxon>Bacteria</taxon>
        <taxon>Bacillati</taxon>
        <taxon>Bacillota</taxon>
        <taxon>Clostridia</taxon>
        <taxon>Eubacteriales</taxon>
        <taxon>Clostridiaceae</taxon>
        <taxon>Clostridium</taxon>
    </lineage>
</organism>
<dbReference type="EMBL" id="LWAE01000003">
    <property type="protein sequence ID" value="KZL91248.1"/>
    <property type="molecule type" value="Genomic_DNA"/>
</dbReference>
<comment type="caution">
    <text evidence="1">The sequence shown here is derived from an EMBL/GenBank/DDBJ whole genome shotgun (WGS) entry which is preliminary data.</text>
</comment>
<accession>A0A161WWA3</accession>
<dbReference type="Proteomes" id="UP000076603">
    <property type="component" value="Unassembled WGS sequence"/>
</dbReference>